<name>A0A1R4G1W8_BREDI</name>
<organism evidence="2 3">
    <name type="scientific">Brevundimonas diminuta 3F5N</name>
    <dbReference type="NCBI Taxonomy" id="1255603"/>
    <lineage>
        <taxon>Bacteria</taxon>
        <taxon>Pseudomonadati</taxon>
        <taxon>Pseudomonadota</taxon>
        <taxon>Alphaproteobacteria</taxon>
        <taxon>Caulobacterales</taxon>
        <taxon>Caulobacteraceae</taxon>
        <taxon>Brevundimonas</taxon>
    </lineage>
</organism>
<feature type="region of interest" description="Disordered" evidence="1">
    <location>
        <begin position="574"/>
        <end position="627"/>
    </location>
</feature>
<dbReference type="EMBL" id="FUIE01000045">
    <property type="protein sequence ID" value="SJM62073.1"/>
    <property type="molecule type" value="Genomic_DNA"/>
</dbReference>
<protein>
    <submittedName>
        <fullName evidence="2">COG0419: ATPase involved in DNA repair</fullName>
    </submittedName>
</protein>
<evidence type="ECO:0000313" key="2">
    <source>
        <dbReference type="EMBL" id="SJM62073.1"/>
    </source>
</evidence>
<dbReference type="Proteomes" id="UP000195766">
    <property type="component" value="Unassembled WGS sequence"/>
</dbReference>
<evidence type="ECO:0000313" key="3">
    <source>
        <dbReference type="Proteomes" id="UP000195766"/>
    </source>
</evidence>
<gene>
    <name evidence="2" type="ORF">FM111_08700</name>
</gene>
<reference evidence="2 3" key="1">
    <citation type="submission" date="2017-02" db="EMBL/GenBank/DDBJ databases">
        <authorList>
            <person name="Peterson S.W."/>
        </authorList>
    </citation>
    <scope>NUCLEOTIDE SEQUENCE [LARGE SCALE GENOMIC DNA]</scope>
    <source>
        <strain evidence="2 3">3F5N</strain>
    </source>
</reference>
<evidence type="ECO:0000256" key="1">
    <source>
        <dbReference type="SAM" id="MobiDB-lite"/>
    </source>
</evidence>
<sequence>MAAQDAIFLATHSPVRDFEAWSEKFDLGEPTQEGLLQALSAPDRRHAFCVVQGEPGSGKSHLIRWLQVNWPVQRDFCLLIQRADGSLVGALKQLKSKLPPELGYLFDGLGQQHAAGLGGRSALFLTTLGTMLAPDYFDAPPEDIDWCRQFEPDKLILSAAVRDNWNGPRRVLEIMSGGAERNSASATFDISDVRELATLWETLDAGDSEKAKRLGLKLSLESTFIEEALAEGRTLDEIRTEDADQIPHILQMAEALNARRNHAVQGVIGVSADALKRIFMELRAELARQDKDKPASERRRLVLLLEDVTMWEGLDDSLIDALVADAELRDDDDLCPLISVIGLTTEYFRQLKSNYQQRITHSVRLGLNAEGEVREIAALDAASRKKFVARYLSAVRAGVENLQAWREDYRLDANRPPPNPCLQCARLEPCFQAFGSVDNVGLYPFTPEAVDGFYDNLKANDLGQTHRTPRGMLQGVLNPTLLNPGRLETASYPGPEIESRYLERPFLDTAMRTVLRNRVEDEATRNRLSRVLSYWGDRRPTVTQSDNGERFGDVPRSVLEAFALPWVGEGQAVSQLDASPAPRPREATEAVRAAPTTTPSPLTPATQRTPRPTPRTTSEPRSASKKELQGLLEQINALRGDGVVPNATIWNRAVYDVVTLLDPRRIGADRRTLEQVFTAENVKIAGTGQVRDTHFVVPRKEWLIEGLEAYARLKTDEDLTGEQVEFHRRRLTALSRRLERLATRHVRRLLPRRTDGELWNPAYAAAQVLLARAWLRGGASPTDSSAAQWKALLSDEAEPTTGPSARTQPWQDALTAGDKRHDEIRLALRQMISLPQGNAAGFGLADASATAFALADLRRTLAFAPGLPASDREPPFGWQGIRLVADRMSLSLPRISKGEQDMLQDRATRLLTLLRGKAPQDHDARLQQIIDAVSSDLIGRANTEVQAWHVERRRQGRVLEAGAHERLIDLLWRLSPEYGQSPPTGAEGLAWLIAAPAADLANTLELFRCGETAVAALLPHVRDLVEEADRGVNIDDIHEAGRALADAAEAARRQLTEGAQ</sequence>
<accession>A0A1R4G1W8</accession>
<feature type="compositionally biased region" description="Low complexity" evidence="1">
    <location>
        <begin position="593"/>
        <end position="621"/>
    </location>
</feature>
<proteinExistence type="predicted"/>
<dbReference type="AlphaFoldDB" id="A0A1R4G1W8"/>